<proteinExistence type="predicted"/>
<dbReference type="AlphaFoldDB" id="A0A7R9HCK6"/>
<evidence type="ECO:0000313" key="2">
    <source>
        <dbReference type="EMBL" id="CAD7416037.1"/>
    </source>
</evidence>
<organism evidence="2">
    <name type="scientific">Timema poppense</name>
    <name type="common">Walking stick</name>
    <dbReference type="NCBI Taxonomy" id="170557"/>
    <lineage>
        <taxon>Eukaryota</taxon>
        <taxon>Metazoa</taxon>
        <taxon>Ecdysozoa</taxon>
        <taxon>Arthropoda</taxon>
        <taxon>Hexapoda</taxon>
        <taxon>Insecta</taxon>
        <taxon>Pterygota</taxon>
        <taxon>Neoptera</taxon>
        <taxon>Polyneoptera</taxon>
        <taxon>Phasmatodea</taxon>
        <taxon>Timematodea</taxon>
        <taxon>Timematoidea</taxon>
        <taxon>Timematidae</taxon>
        <taxon>Timema</taxon>
    </lineage>
</organism>
<feature type="region of interest" description="Disordered" evidence="1">
    <location>
        <begin position="192"/>
        <end position="211"/>
    </location>
</feature>
<sequence length="240" mass="27250">MCFSSLLYKRVQPANRISHLEVMPAMKENNERPGQRTTRQVRQTNIVNGHGESGVNHSRGLENVAPTPSTPVLGVKRQQQQSVARQQVLAQQQAAAAVAAQQGWWSKKNREERRQRQAEIKEEKESLMSLDPGNPNWEFLGMIRYPSLVLMGSLTYQLAHSPKDYRSNIDFRPLRENDLVEDHQITVCIRKRPLNRKGNNRDLNGARPQTRQHQILSPVVVSLCSLSQDEAMGSASRSPR</sequence>
<reference evidence="2" key="1">
    <citation type="submission" date="2020-11" db="EMBL/GenBank/DDBJ databases">
        <authorList>
            <person name="Tran Van P."/>
        </authorList>
    </citation>
    <scope>NUCLEOTIDE SEQUENCE</scope>
</reference>
<evidence type="ECO:0000256" key="1">
    <source>
        <dbReference type="SAM" id="MobiDB-lite"/>
    </source>
</evidence>
<accession>A0A7R9HCK6</accession>
<protein>
    <submittedName>
        <fullName evidence="2">Uncharacterized protein</fullName>
    </submittedName>
</protein>
<gene>
    <name evidence="2" type="ORF">TPSB3V08_LOCUS10750</name>
</gene>
<dbReference type="EMBL" id="OD010333">
    <property type="protein sequence ID" value="CAD7416037.1"/>
    <property type="molecule type" value="Genomic_DNA"/>
</dbReference>
<name>A0A7R9HCK6_TIMPO</name>